<evidence type="ECO:0000256" key="3">
    <source>
        <dbReference type="ARBA" id="ARBA00022741"/>
    </source>
</evidence>
<dbReference type="SUPFAM" id="SSF47384">
    <property type="entry name" value="Homodimeric domain of signal transducing histidine kinase"/>
    <property type="match status" value="1"/>
</dbReference>
<dbReference type="InterPro" id="IPR036890">
    <property type="entry name" value="HATPase_C_sf"/>
</dbReference>
<keyword evidence="5" id="KW-0067">ATP-binding</keyword>
<keyword evidence="1" id="KW-0597">Phosphoprotein</keyword>
<dbReference type="PROSITE" id="PS50112">
    <property type="entry name" value="PAS"/>
    <property type="match status" value="2"/>
</dbReference>
<dbReference type="EMBL" id="CAADRM010000097">
    <property type="protein sequence ID" value="VFU14892.1"/>
    <property type="molecule type" value="Genomic_DNA"/>
</dbReference>
<dbReference type="InterPro" id="IPR035965">
    <property type="entry name" value="PAS-like_dom_sf"/>
</dbReference>
<dbReference type="GO" id="GO:0000155">
    <property type="term" value="F:phosphorelay sensor kinase activity"/>
    <property type="evidence" value="ECO:0007669"/>
    <property type="project" value="InterPro"/>
</dbReference>
<gene>
    <name evidence="11" type="ORF">SCFA_340012</name>
</gene>
<evidence type="ECO:0000256" key="1">
    <source>
        <dbReference type="ARBA" id="ARBA00022553"/>
    </source>
</evidence>
<dbReference type="CDD" id="cd00156">
    <property type="entry name" value="REC"/>
    <property type="match status" value="1"/>
</dbReference>
<proteinExistence type="predicted"/>
<feature type="domain" description="Response regulatory" evidence="8">
    <location>
        <begin position="536"/>
        <end position="652"/>
    </location>
</feature>
<dbReference type="SMART" id="SM00091">
    <property type="entry name" value="PAS"/>
    <property type="match status" value="2"/>
</dbReference>
<dbReference type="InterPro" id="IPR000014">
    <property type="entry name" value="PAS"/>
</dbReference>
<keyword evidence="4 11" id="KW-0418">Kinase</keyword>
<dbReference type="NCBIfam" id="TIGR00229">
    <property type="entry name" value="sensory_box"/>
    <property type="match status" value="2"/>
</dbReference>
<dbReference type="Gene3D" id="1.10.287.130">
    <property type="match status" value="1"/>
</dbReference>
<dbReference type="SUPFAM" id="SSF55785">
    <property type="entry name" value="PYP-like sensor domain (PAS domain)"/>
    <property type="match status" value="2"/>
</dbReference>
<dbReference type="SUPFAM" id="SSF55874">
    <property type="entry name" value="ATPase domain of HSP90 chaperone/DNA topoisomerase II/histidine kinase"/>
    <property type="match status" value="1"/>
</dbReference>
<dbReference type="Gene3D" id="3.30.565.10">
    <property type="entry name" value="Histidine kinase-like ATPase, C-terminal domain"/>
    <property type="match status" value="1"/>
</dbReference>
<evidence type="ECO:0000256" key="5">
    <source>
        <dbReference type="ARBA" id="ARBA00022840"/>
    </source>
</evidence>
<dbReference type="InterPro" id="IPR000700">
    <property type="entry name" value="PAS-assoc_C"/>
</dbReference>
<dbReference type="InterPro" id="IPR005467">
    <property type="entry name" value="His_kinase_dom"/>
</dbReference>
<dbReference type="Pfam" id="PF02518">
    <property type="entry name" value="HATPase_c"/>
    <property type="match status" value="1"/>
</dbReference>
<dbReference type="InterPro" id="IPR003594">
    <property type="entry name" value="HATPase_dom"/>
</dbReference>
<dbReference type="GO" id="GO:0005524">
    <property type="term" value="F:ATP binding"/>
    <property type="evidence" value="ECO:0007669"/>
    <property type="project" value="UniProtKB-KW"/>
</dbReference>
<feature type="domain" description="Histidine kinase" evidence="7">
    <location>
        <begin position="296"/>
        <end position="517"/>
    </location>
</feature>
<dbReference type="InterPro" id="IPR036097">
    <property type="entry name" value="HisK_dim/P_sf"/>
</dbReference>
<dbReference type="Pfam" id="PF13426">
    <property type="entry name" value="PAS_9"/>
    <property type="match status" value="1"/>
</dbReference>
<dbReference type="SMART" id="SM00387">
    <property type="entry name" value="HATPase_c"/>
    <property type="match status" value="1"/>
</dbReference>
<organism evidence="11">
    <name type="scientific">anaerobic digester metagenome</name>
    <dbReference type="NCBI Taxonomy" id="1263854"/>
    <lineage>
        <taxon>unclassified sequences</taxon>
        <taxon>metagenomes</taxon>
        <taxon>ecological metagenomes</taxon>
    </lineage>
</organism>
<dbReference type="PROSITE" id="PS50110">
    <property type="entry name" value="RESPONSE_REGULATORY"/>
    <property type="match status" value="1"/>
</dbReference>
<dbReference type="Pfam" id="PF00072">
    <property type="entry name" value="Response_reg"/>
    <property type="match status" value="1"/>
</dbReference>
<dbReference type="Gene3D" id="3.40.50.2300">
    <property type="match status" value="1"/>
</dbReference>
<dbReference type="SMART" id="SM00448">
    <property type="entry name" value="REC"/>
    <property type="match status" value="1"/>
</dbReference>
<sequence>MIQWDDNGTPLRIIGTQTDITERKRSEEALRRSEERYRTIFEHTATANIIIDENYIIRLANSKFEKLVGYSKEELEGKMAWTSFVAEEDLDRMMAYHRQRRQKDGYAPDSYECRCVIRSGEMRDLFMNVTMIPGTTESVASIMDITDRKKAEEALRQSEERFRDMARLMPETVFETDERGILTFANEAAFEKFQYGPEDLDKGLTVTDMVAPEDRVRATEDIGRVLAGERTGLNEYLARRKDGTTFPTLVHAAPIMKSGKPSGARGFLIDISEKKILEEQFIRAQKMEAIGTMAGGIAHDFNNLLMGVLGNVSLMLLGMEKSHPFYDRLKNVEEYVRQGSELTKQFLGFARGGKYEVRPTRLGEFIQKSAEMFGRTRKEIRIHQSMQEGLWTVEVDRNQMEQVMLNLFVNAWQAMPGGGDLYISIQNVNLSESEVAPFGAGPGRYVQVSVTDTGIGMDEEIKLRVFEPFFTTKGKGRGTGLGLASVYGIVKNHKGFVTVESEKGVGSTFTLYLPASDKPVMEERQASGEIRKGQGTILLIDDEEIILDVGSEMIKRLGYAVITAAGGKAGIEAYREHRDTIDLVVLDMIMPDLSGKDTFERLKEIRPDVSVLLSSGYSLNGQAREIMDKGCRGFIQKPFNLGDLAEKIREILDSR</sequence>
<evidence type="ECO:0000259" key="7">
    <source>
        <dbReference type="PROSITE" id="PS50109"/>
    </source>
</evidence>
<evidence type="ECO:0000259" key="9">
    <source>
        <dbReference type="PROSITE" id="PS50112"/>
    </source>
</evidence>
<evidence type="ECO:0000256" key="6">
    <source>
        <dbReference type="ARBA" id="ARBA00023012"/>
    </source>
</evidence>
<dbReference type="Pfam" id="PF00989">
    <property type="entry name" value="PAS"/>
    <property type="match status" value="1"/>
</dbReference>
<keyword evidence="3" id="KW-0547">Nucleotide-binding</keyword>
<keyword evidence="2 11" id="KW-0808">Transferase</keyword>
<feature type="domain" description="PAC" evidence="10">
    <location>
        <begin position="1"/>
        <end position="32"/>
    </location>
</feature>
<evidence type="ECO:0000259" key="8">
    <source>
        <dbReference type="PROSITE" id="PS50110"/>
    </source>
</evidence>
<dbReference type="GO" id="GO:0006355">
    <property type="term" value="P:regulation of DNA-templated transcription"/>
    <property type="evidence" value="ECO:0007669"/>
    <property type="project" value="InterPro"/>
</dbReference>
<dbReference type="Gene3D" id="3.30.450.20">
    <property type="entry name" value="PAS domain"/>
    <property type="match status" value="3"/>
</dbReference>
<dbReference type="SMART" id="SM00086">
    <property type="entry name" value="PAC"/>
    <property type="match status" value="2"/>
</dbReference>
<dbReference type="InterPro" id="IPR001789">
    <property type="entry name" value="Sig_transdc_resp-reg_receiver"/>
</dbReference>
<accession>A0A485LZZ1</accession>
<dbReference type="PANTHER" id="PTHR43065:SF42">
    <property type="entry name" value="TWO-COMPONENT SENSOR PPRA"/>
    <property type="match status" value="1"/>
</dbReference>
<dbReference type="PROSITE" id="PS50109">
    <property type="entry name" value="HIS_KIN"/>
    <property type="match status" value="1"/>
</dbReference>
<dbReference type="EC" id="2.7.13.3" evidence="11"/>
<dbReference type="InterPro" id="IPR001610">
    <property type="entry name" value="PAC"/>
</dbReference>
<reference evidence="11" key="1">
    <citation type="submission" date="2019-03" db="EMBL/GenBank/DDBJ databases">
        <authorList>
            <person name="Hao L."/>
        </authorList>
    </citation>
    <scope>NUCLEOTIDE SEQUENCE</scope>
</reference>
<dbReference type="InterPro" id="IPR004358">
    <property type="entry name" value="Sig_transdc_His_kin-like_C"/>
</dbReference>
<dbReference type="AlphaFoldDB" id="A0A485LZZ1"/>
<dbReference type="InterPro" id="IPR011006">
    <property type="entry name" value="CheY-like_superfamily"/>
</dbReference>
<dbReference type="PRINTS" id="PR00344">
    <property type="entry name" value="BCTRLSENSOR"/>
</dbReference>
<dbReference type="CDD" id="cd00130">
    <property type="entry name" value="PAS"/>
    <property type="match status" value="2"/>
</dbReference>
<dbReference type="PANTHER" id="PTHR43065">
    <property type="entry name" value="SENSOR HISTIDINE KINASE"/>
    <property type="match status" value="1"/>
</dbReference>
<name>A0A485LZZ1_9ZZZZ</name>
<protein>
    <submittedName>
        <fullName evidence="11">Histidine kinase</fullName>
        <ecNumber evidence="11">2.7.13.3</ecNumber>
    </submittedName>
</protein>
<dbReference type="Gene3D" id="6.10.250.490">
    <property type="match status" value="1"/>
</dbReference>
<feature type="domain" description="PAS" evidence="9">
    <location>
        <begin position="158"/>
        <end position="229"/>
    </location>
</feature>
<evidence type="ECO:0000259" key="10">
    <source>
        <dbReference type="PROSITE" id="PS50113"/>
    </source>
</evidence>
<evidence type="ECO:0000313" key="11">
    <source>
        <dbReference type="EMBL" id="VFU14892.1"/>
    </source>
</evidence>
<dbReference type="SUPFAM" id="SSF52172">
    <property type="entry name" value="CheY-like"/>
    <property type="match status" value="1"/>
</dbReference>
<dbReference type="PROSITE" id="PS50113">
    <property type="entry name" value="PAC"/>
    <property type="match status" value="1"/>
</dbReference>
<feature type="domain" description="PAS" evidence="9">
    <location>
        <begin position="33"/>
        <end position="104"/>
    </location>
</feature>
<dbReference type="InterPro" id="IPR013767">
    <property type="entry name" value="PAS_fold"/>
</dbReference>
<evidence type="ECO:0000256" key="2">
    <source>
        <dbReference type="ARBA" id="ARBA00022679"/>
    </source>
</evidence>
<keyword evidence="6" id="KW-0902">Two-component regulatory system</keyword>
<evidence type="ECO:0000256" key="4">
    <source>
        <dbReference type="ARBA" id="ARBA00022777"/>
    </source>
</evidence>